<evidence type="ECO:0000313" key="1">
    <source>
        <dbReference type="EMBL" id="AHC31207.1"/>
    </source>
</evidence>
<organism evidence="1">
    <name type="scientific">Ostreid herpesvirus 1</name>
    <name type="common">OsHV-1</name>
    <name type="synonym">Pacific oyster herpesvirus</name>
    <dbReference type="NCBI Taxonomy" id="261939"/>
    <lineage>
        <taxon>Viruses</taxon>
        <taxon>Duplodnaviria</taxon>
        <taxon>Heunggongvirae</taxon>
        <taxon>Peploviricota</taxon>
        <taxon>Herviviricetes</taxon>
        <taxon>Herpesvirales</taxon>
        <taxon>Malacoherpesviridae</taxon>
        <taxon>Ostreavirus</taxon>
        <taxon>Ostreavirus ostreidmalaco1</taxon>
    </lineage>
</organism>
<name>V9QN08_OSHV1</name>
<reference evidence="1" key="1">
    <citation type="journal article" date="2013" name="Virus Res.">
        <title>Genome exploration of six variants of the Ostreid Herpesvirus 1 and characterization of large deletion in OsHV-1?Var specimens.</title>
        <authorList>
            <person name="Martenot C."/>
            <person name="Travaille E."/>
            <person name="Lethuillier O."/>
            <person name="Lelong C."/>
            <person name="Houssin M."/>
        </authorList>
    </citation>
    <scope>NUCLEOTIDE SEQUENCE</scope>
    <source>
        <strain evidence="1">001-ORF13</strain>
    </source>
</reference>
<proteinExistence type="predicted"/>
<organismHost>
    <name type="scientific">Magallana gigas</name>
    <name type="common">Pacific oyster</name>
    <name type="synonym">Crassostrea gigas</name>
    <dbReference type="NCBI Taxonomy" id="29159"/>
</organismHost>
<organismHost>
    <name type="scientific">Pecten maximus</name>
    <name type="common">King scallop</name>
    <name type="synonym">Pilgrim's clam</name>
    <dbReference type="NCBI Taxonomy" id="6579"/>
</organismHost>
<accession>V9QN08</accession>
<protein>
    <submittedName>
        <fullName evidence="1">Uncharacterized protein</fullName>
    </submittedName>
</protein>
<sequence>MKLVFIFATAAIMGVVVYGQGRDAGDRGKRSFSDDFIFTLQELKEAMDDLPSIYAIINKHGVNICEPCSRLCDNVADTHVVCKRCRRCIGRGGIHGAVAFGMRDE</sequence>
<dbReference type="EMBL" id="KF517192">
    <property type="protein sequence ID" value="AHC31207.1"/>
    <property type="molecule type" value="Genomic_DNA"/>
</dbReference>